<dbReference type="AlphaFoldDB" id="A0A4Y6UJ10"/>
<protein>
    <recommendedName>
        <fullName evidence="5">5-formyltetrahydrofolate cyclo-ligase</fullName>
        <ecNumber evidence="5">6.3.3.2</ecNumber>
    </recommendedName>
</protein>
<organism evidence="6 7">
    <name type="scientific">Swingsia samuiensis</name>
    <dbReference type="NCBI Taxonomy" id="1293412"/>
    <lineage>
        <taxon>Bacteria</taxon>
        <taxon>Pseudomonadati</taxon>
        <taxon>Pseudomonadota</taxon>
        <taxon>Alphaproteobacteria</taxon>
        <taxon>Acetobacterales</taxon>
        <taxon>Acetobacteraceae</taxon>
        <taxon>Swingsia</taxon>
    </lineage>
</organism>
<dbReference type="InterPro" id="IPR024185">
    <property type="entry name" value="FTHF_cligase-like_sf"/>
</dbReference>
<keyword evidence="2 4" id="KW-0547">Nucleotide-binding</keyword>
<keyword evidence="7" id="KW-1185">Reference proteome</keyword>
<comment type="cofactor">
    <cofactor evidence="5">
        <name>Mg(2+)</name>
        <dbReference type="ChEBI" id="CHEBI:18420"/>
    </cofactor>
</comment>
<dbReference type="GO" id="GO:0046872">
    <property type="term" value="F:metal ion binding"/>
    <property type="evidence" value="ECO:0007669"/>
    <property type="project" value="UniProtKB-KW"/>
</dbReference>
<evidence type="ECO:0000313" key="7">
    <source>
        <dbReference type="Proteomes" id="UP000316313"/>
    </source>
</evidence>
<dbReference type="GO" id="GO:0009396">
    <property type="term" value="P:folic acid-containing compound biosynthetic process"/>
    <property type="evidence" value="ECO:0007669"/>
    <property type="project" value="TreeGrafter"/>
</dbReference>
<dbReference type="KEGG" id="ssam:E3D00_01280"/>
<dbReference type="OrthoDB" id="9801938at2"/>
<feature type="binding site" evidence="4">
    <location>
        <begin position="6"/>
        <end position="10"/>
    </location>
    <ligand>
        <name>ATP</name>
        <dbReference type="ChEBI" id="CHEBI:30616"/>
    </ligand>
</feature>
<gene>
    <name evidence="6" type="ORF">E3D00_01280</name>
</gene>
<dbReference type="GO" id="GO:0030272">
    <property type="term" value="F:5-formyltetrahydrofolate cyclo-ligase activity"/>
    <property type="evidence" value="ECO:0007669"/>
    <property type="project" value="UniProtKB-EC"/>
</dbReference>
<dbReference type="EC" id="6.3.3.2" evidence="5"/>
<dbReference type="Pfam" id="PF01812">
    <property type="entry name" value="5-FTHF_cyc-lig"/>
    <property type="match status" value="1"/>
</dbReference>
<evidence type="ECO:0000256" key="2">
    <source>
        <dbReference type="ARBA" id="ARBA00022741"/>
    </source>
</evidence>
<dbReference type="PANTHER" id="PTHR23407:SF1">
    <property type="entry name" value="5-FORMYLTETRAHYDROFOLATE CYCLO-LIGASE"/>
    <property type="match status" value="1"/>
</dbReference>
<comment type="catalytic activity">
    <reaction evidence="5">
        <text>(6S)-5-formyl-5,6,7,8-tetrahydrofolate + ATP = (6R)-5,10-methenyltetrahydrofolate + ADP + phosphate</text>
        <dbReference type="Rhea" id="RHEA:10488"/>
        <dbReference type="ChEBI" id="CHEBI:30616"/>
        <dbReference type="ChEBI" id="CHEBI:43474"/>
        <dbReference type="ChEBI" id="CHEBI:57455"/>
        <dbReference type="ChEBI" id="CHEBI:57457"/>
        <dbReference type="ChEBI" id="CHEBI:456216"/>
        <dbReference type="EC" id="6.3.3.2"/>
    </reaction>
</comment>
<keyword evidence="6" id="KW-0436">Ligase</keyword>
<dbReference type="Gene3D" id="3.40.50.10420">
    <property type="entry name" value="NagB/RpiA/CoA transferase-like"/>
    <property type="match status" value="1"/>
</dbReference>
<dbReference type="Proteomes" id="UP000316313">
    <property type="component" value="Chromosome"/>
</dbReference>
<name>A0A4Y6UJ10_9PROT</name>
<evidence type="ECO:0000256" key="5">
    <source>
        <dbReference type="RuleBase" id="RU361279"/>
    </source>
</evidence>
<proteinExistence type="inferred from homology"/>
<dbReference type="InterPro" id="IPR002698">
    <property type="entry name" value="FTHF_cligase"/>
</dbReference>
<sequence length="181" mass="20927">MILSPKKDLRKVMAVKRKQMFSLESEQALLQRLIQSLLVYDFQIIAAVWPLPEEIDLRWLISQLEEMGKIVVLPETPKKGFPLIFRQWTKNSKMLDGLYGTQYPEGRVMQPDVVLVPFLAFDRKGYRLGYGGGYYDRTLTQSNVMTVGYGFSFQEVNSVPIDEYDIPLSVIITERETIQVK</sequence>
<evidence type="ECO:0000256" key="3">
    <source>
        <dbReference type="ARBA" id="ARBA00022840"/>
    </source>
</evidence>
<dbReference type="PIRSF" id="PIRSF006806">
    <property type="entry name" value="FTHF_cligase"/>
    <property type="match status" value="1"/>
</dbReference>
<evidence type="ECO:0000313" key="6">
    <source>
        <dbReference type="EMBL" id="QDH16347.1"/>
    </source>
</evidence>
<dbReference type="EMBL" id="CP038141">
    <property type="protein sequence ID" value="QDH16347.1"/>
    <property type="molecule type" value="Genomic_DNA"/>
</dbReference>
<evidence type="ECO:0000256" key="4">
    <source>
        <dbReference type="PIRSR" id="PIRSR006806-1"/>
    </source>
</evidence>
<keyword evidence="3 4" id="KW-0067">ATP-binding</keyword>
<evidence type="ECO:0000256" key="1">
    <source>
        <dbReference type="ARBA" id="ARBA00010638"/>
    </source>
</evidence>
<dbReference type="InterPro" id="IPR037171">
    <property type="entry name" value="NagB/RpiA_transferase-like"/>
</dbReference>
<keyword evidence="5" id="KW-0479">Metal-binding</keyword>
<dbReference type="SUPFAM" id="SSF100950">
    <property type="entry name" value="NagB/RpiA/CoA transferase-like"/>
    <property type="match status" value="1"/>
</dbReference>
<reference evidence="6 7" key="1">
    <citation type="submission" date="2019-03" db="EMBL/GenBank/DDBJ databases">
        <title>The complete genome sequence of Swingsia samuiensis NBRC107927(T).</title>
        <authorList>
            <person name="Chua K.-O."/>
            <person name="Chan K.-G."/>
            <person name="See-Too W.-S."/>
        </authorList>
    </citation>
    <scope>NUCLEOTIDE SEQUENCE [LARGE SCALE GENOMIC DNA]</scope>
    <source>
        <strain evidence="6 7">AH83</strain>
    </source>
</reference>
<dbReference type="GO" id="GO:0035999">
    <property type="term" value="P:tetrahydrofolate interconversion"/>
    <property type="evidence" value="ECO:0007669"/>
    <property type="project" value="TreeGrafter"/>
</dbReference>
<feature type="binding site" evidence="4">
    <location>
        <position position="54"/>
    </location>
    <ligand>
        <name>substrate</name>
    </ligand>
</feature>
<comment type="similarity">
    <text evidence="1 5">Belongs to the 5-formyltetrahydrofolate cyclo-ligase family.</text>
</comment>
<dbReference type="NCBIfam" id="TIGR02727">
    <property type="entry name" value="MTHFS_bact"/>
    <property type="match status" value="1"/>
</dbReference>
<dbReference type="GO" id="GO:0005524">
    <property type="term" value="F:ATP binding"/>
    <property type="evidence" value="ECO:0007669"/>
    <property type="project" value="UniProtKB-KW"/>
</dbReference>
<accession>A0A4Y6UJ10</accession>
<keyword evidence="5" id="KW-0460">Magnesium</keyword>
<feature type="binding site" evidence="4">
    <location>
        <begin position="127"/>
        <end position="135"/>
    </location>
    <ligand>
        <name>ATP</name>
        <dbReference type="ChEBI" id="CHEBI:30616"/>
    </ligand>
</feature>
<dbReference type="PANTHER" id="PTHR23407">
    <property type="entry name" value="ATPASE INHIBITOR/5-FORMYLTETRAHYDROFOLATE CYCLO-LIGASE"/>
    <property type="match status" value="1"/>
</dbReference>